<sequence length="108" mass="12554">MPGRVKSKCTTTALTKKNCNMIVTQIERRKIEFFVSTDIPLPEYCIGQLVEVFSSVSWDNPSEKRWFPARVTGMEHSHSKWSYQVQFLNCSGQGIEWVNPQDMWLLEP</sequence>
<dbReference type="AlphaFoldDB" id="A0A7Z9E1U6"/>
<dbReference type="EMBL" id="CZCS02000181">
    <property type="protein sequence ID" value="VXD18754.1"/>
    <property type="molecule type" value="Genomic_DNA"/>
</dbReference>
<proteinExistence type="predicted"/>
<keyword evidence="2" id="KW-1185">Reference proteome</keyword>
<accession>A0A7Z9E1U6</accession>
<organism evidence="1 2">
    <name type="scientific">Planktothrix paucivesiculata PCC 9631</name>
    <dbReference type="NCBI Taxonomy" id="671071"/>
    <lineage>
        <taxon>Bacteria</taxon>
        <taxon>Bacillati</taxon>
        <taxon>Cyanobacteriota</taxon>
        <taxon>Cyanophyceae</taxon>
        <taxon>Oscillatoriophycideae</taxon>
        <taxon>Oscillatoriales</taxon>
        <taxon>Microcoleaceae</taxon>
        <taxon>Planktothrix</taxon>
    </lineage>
</organism>
<evidence type="ECO:0000313" key="1">
    <source>
        <dbReference type="EMBL" id="VXD18754.1"/>
    </source>
</evidence>
<evidence type="ECO:0000313" key="2">
    <source>
        <dbReference type="Proteomes" id="UP000182190"/>
    </source>
</evidence>
<comment type="caution">
    <text evidence="1">The sequence shown here is derived from an EMBL/GenBank/DDBJ whole genome shotgun (WGS) entry which is preliminary data.</text>
</comment>
<protein>
    <submittedName>
        <fullName evidence="1">Uncharacterized protein</fullName>
    </submittedName>
</protein>
<reference evidence="1" key="1">
    <citation type="submission" date="2019-10" db="EMBL/GenBank/DDBJ databases">
        <authorList>
            <consortium name="Genoscope - CEA"/>
            <person name="William W."/>
        </authorList>
    </citation>
    <scope>NUCLEOTIDE SEQUENCE [LARGE SCALE GENOMIC DNA]</scope>
    <source>
        <strain evidence="1">BBR_PRJEB10994</strain>
    </source>
</reference>
<dbReference type="Proteomes" id="UP000182190">
    <property type="component" value="Unassembled WGS sequence"/>
</dbReference>
<name>A0A7Z9E1U6_9CYAN</name>
<gene>
    <name evidence="1" type="ORF">PL9631_410037</name>
</gene>